<evidence type="ECO:0000313" key="1">
    <source>
        <dbReference type="EMBL" id="PJF46125.1"/>
    </source>
</evidence>
<organism evidence="1 2">
    <name type="scientific">Candidatus Thermofonsia Clade 3 bacterium</name>
    <dbReference type="NCBI Taxonomy" id="2364212"/>
    <lineage>
        <taxon>Bacteria</taxon>
        <taxon>Bacillati</taxon>
        <taxon>Chloroflexota</taxon>
        <taxon>Candidatus Thermofontia</taxon>
        <taxon>Candidatus Thermofonsia Clade 3</taxon>
    </lineage>
</organism>
<accession>A0A2M8Q8K3</accession>
<dbReference type="Proteomes" id="UP000230790">
    <property type="component" value="Unassembled WGS sequence"/>
</dbReference>
<name>A0A2M8Q8K3_9CHLR</name>
<proteinExistence type="predicted"/>
<evidence type="ECO:0000313" key="2">
    <source>
        <dbReference type="Proteomes" id="UP000230790"/>
    </source>
</evidence>
<reference evidence="1 2" key="1">
    <citation type="submission" date="2017-11" db="EMBL/GenBank/DDBJ databases">
        <title>Evolution of Phototrophy in the Chloroflexi Phylum Driven by Horizontal Gene Transfer.</title>
        <authorList>
            <person name="Ward L.M."/>
            <person name="Hemp J."/>
            <person name="Shih P.M."/>
            <person name="Mcglynn S.E."/>
            <person name="Fischer W."/>
        </authorList>
    </citation>
    <scope>NUCLEOTIDE SEQUENCE [LARGE SCALE GENOMIC DNA]</scope>
    <source>
        <strain evidence="1">JP3_7</strain>
    </source>
</reference>
<evidence type="ECO:0008006" key="3">
    <source>
        <dbReference type="Google" id="ProtNLM"/>
    </source>
</evidence>
<comment type="caution">
    <text evidence="1">The sequence shown here is derived from an EMBL/GenBank/DDBJ whole genome shotgun (WGS) entry which is preliminary data.</text>
</comment>
<sequence>MLWIDRLIKPSPTNAPPSPGEQVRNDLAVAATVLFAFILALGVRNQVYNAAQYATLNDGRLRIAYPERWVLREQGDAGFTALHLASPSAYDTRVEVSSRPLREGETLERARFERSLQLASELTAYRELESVAMQAIDGAPAIVTTYGFVADPMRELGAIDLPVVVEAQDIQFVHDGWVYVISLRADAALWESAARSFA</sequence>
<dbReference type="AlphaFoldDB" id="A0A2M8Q8K3"/>
<dbReference type="EMBL" id="PGTN01000450">
    <property type="protein sequence ID" value="PJF46125.1"/>
    <property type="molecule type" value="Genomic_DNA"/>
</dbReference>
<dbReference type="Gene3D" id="3.40.1000.10">
    <property type="entry name" value="Mog1/PsbP, alpha/beta/alpha sandwich"/>
    <property type="match status" value="1"/>
</dbReference>
<gene>
    <name evidence="1" type="ORF">CUN48_15395</name>
</gene>
<feature type="non-terminal residue" evidence="1">
    <location>
        <position position="198"/>
    </location>
</feature>
<protein>
    <recommendedName>
        <fullName evidence="3">DUF1795 domain-containing protein</fullName>
    </recommendedName>
</protein>